<reference evidence="2" key="1">
    <citation type="journal article" date="2014" name="Nat. Genet.">
        <title>The genome of the stress-tolerant wild tomato species Solanum pennellii.</title>
        <authorList>
            <person name="Bolger A."/>
            <person name="Scossa F."/>
            <person name="Bolger M.E."/>
            <person name="Lanz C."/>
            <person name="Maumus F."/>
            <person name="Tohge T."/>
            <person name="Quesneville H."/>
            <person name="Alseekh S."/>
            <person name="Sorensen I."/>
            <person name="Lichtenstein G."/>
            <person name="Fich E.A."/>
            <person name="Conte M."/>
            <person name="Keller H."/>
            <person name="Schneeberger K."/>
            <person name="Schwacke R."/>
            <person name="Ofner I."/>
            <person name="Vrebalov J."/>
            <person name="Xu Y."/>
            <person name="Osorio S."/>
            <person name="Aflitos S.A."/>
            <person name="Schijlen E."/>
            <person name="Jimenez-Gomez J.M."/>
            <person name="Ryngajllo M."/>
            <person name="Kimura S."/>
            <person name="Kumar R."/>
            <person name="Koenig D."/>
            <person name="Headland L.R."/>
            <person name="Maloof J.N."/>
            <person name="Sinha N."/>
            <person name="van Ham R.C."/>
            <person name="Lankhorst R.K."/>
            <person name="Mao L."/>
            <person name="Vogel A."/>
            <person name="Arsova B."/>
            <person name="Panstruga R."/>
            <person name="Fei Z."/>
            <person name="Rose J.K."/>
            <person name="Zamir D."/>
            <person name="Carrari F."/>
            <person name="Giovannoni J.J."/>
            <person name="Weigel D."/>
            <person name="Usadel B."/>
            <person name="Fernie A.R."/>
        </authorList>
    </citation>
    <scope>NUCLEOTIDE SEQUENCE [LARGE SCALE GENOMIC DNA]</scope>
    <source>
        <strain evidence="2">cv. LA0716</strain>
    </source>
</reference>
<name>A0ABM1GSV0_SOLPN</name>
<protein>
    <submittedName>
        <fullName evidence="3">Uncharacterized protein LOC107019477</fullName>
    </submittedName>
</protein>
<dbReference type="RefSeq" id="XP_015075453.1">
    <property type="nucleotide sequence ID" value="XM_015219967.1"/>
</dbReference>
<dbReference type="Proteomes" id="UP000694930">
    <property type="component" value="Chromosome 5"/>
</dbReference>
<proteinExistence type="predicted"/>
<evidence type="ECO:0000313" key="2">
    <source>
        <dbReference type="Proteomes" id="UP000694930"/>
    </source>
</evidence>
<reference evidence="3" key="2">
    <citation type="submission" date="2025-08" db="UniProtKB">
        <authorList>
            <consortium name="RefSeq"/>
        </authorList>
    </citation>
    <scope>IDENTIFICATION</scope>
</reference>
<evidence type="ECO:0000256" key="1">
    <source>
        <dbReference type="SAM" id="MobiDB-lite"/>
    </source>
</evidence>
<feature type="region of interest" description="Disordered" evidence="1">
    <location>
        <begin position="98"/>
        <end position="132"/>
    </location>
</feature>
<evidence type="ECO:0000313" key="3">
    <source>
        <dbReference type="RefSeq" id="XP_015075453.1"/>
    </source>
</evidence>
<accession>A0ABM1GSV0</accession>
<feature type="compositionally biased region" description="Basic residues" evidence="1">
    <location>
        <begin position="102"/>
        <end position="122"/>
    </location>
</feature>
<dbReference type="Pfam" id="PF08284">
    <property type="entry name" value="RVP_2"/>
    <property type="match status" value="1"/>
</dbReference>
<gene>
    <name evidence="3" type="primary">LOC107019477</name>
</gene>
<organism evidence="2 3">
    <name type="scientific">Solanum pennellii</name>
    <name type="common">Tomato</name>
    <name type="synonym">Lycopersicon pennellii</name>
    <dbReference type="NCBI Taxonomy" id="28526"/>
    <lineage>
        <taxon>Eukaryota</taxon>
        <taxon>Viridiplantae</taxon>
        <taxon>Streptophyta</taxon>
        <taxon>Embryophyta</taxon>
        <taxon>Tracheophyta</taxon>
        <taxon>Spermatophyta</taxon>
        <taxon>Magnoliopsida</taxon>
        <taxon>eudicotyledons</taxon>
        <taxon>Gunneridae</taxon>
        <taxon>Pentapetalae</taxon>
        <taxon>asterids</taxon>
        <taxon>lamiids</taxon>
        <taxon>Solanales</taxon>
        <taxon>Solanaceae</taxon>
        <taxon>Solanoideae</taxon>
        <taxon>Solaneae</taxon>
        <taxon>Solanum</taxon>
        <taxon>Solanum subgen. Lycopersicon</taxon>
    </lineage>
</organism>
<keyword evidence="2" id="KW-1185">Reference proteome</keyword>
<sequence length="288" mass="32363">MDDEVRATFLQMAQAITTHAQGITTQANREVVPPKNQHVSTMATRLRDFTRMNPLMLFGDEMSRYVAGLSEELEEECFASMIHDNMDLSRMMVHAQQVKESHLRKKNREAKKARVRNSKYQKGRNVDSPRERPTCGKCGKKHVCECLVGTNSCYGCGKSGHMLKYYPNVKVQGKGNSQVQSSSPSSEAPKRNRFYALKARGEQESSHNVVTGMLQAFSINVYALLDPGSTLSLVTPLVSWKFDILPNVLVESFLLCTSMGDLVVARRVYRKCPVMLPSRVTLVDLIEL</sequence>
<dbReference type="GeneID" id="107019477"/>